<feature type="region of interest" description="Disordered" evidence="3">
    <location>
        <begin position="1894"/>
        <end position="1917"/>
    </location>
</feature>
<feature type="compositionally biased region" description="Basic and acidic residues" evidence="3">
    <location>
        <begin position="1904"/>
        <end position="1917"/>
    </location>
</feature>
<dbReference type="SMART" id="SM00365">
    <property type="entry name" value="LRR_SD22"/>
    <property type="match status" value="5"/>
</dbReference>
<proteinExistence type="predicted"/>
<feature type="region of interest" description="Disordered" evidence="3">
    <location>
        <begin position="976"/>
        <end position="1042"/>
    </location>
</feature>
<feature type="compositionally biased region" description="Polar residues" evidence="3">
    <location>
        <begin position="45"/>
        <end position="71"/>
    </location>
</feature>
<dbReference type="InterPro" id="IPR003591">
    <property type="entry name" value="Leu-rich_rpt_typical-subtyp"/>
</dbReference>
<dbReference type="PANTHER" id="PTHR47566:SF1">
    <property type="entry name" value="PROTEIN NUD1"/>
    <property type="match status" value="1"/>
</dbReference>
<feature type="compositionally biased region" description="Basic and acidic residues" evidence="3">
    <location>
        <begin position="315"/>
        <end position="327"/>
    </location>
</feature>
<feature type="region of interest" description="Disordered" evidence="3">
    <location>
        <begin position="1"/>
        <end position="108"/>
    </location>
</feature>
<feature type="compositionally biased region" description="Polar residues" evidence="3">
    <location>
        <begin position="78"/>
        <end position="108"/>
    </location>
</feature>
<feature type="compositionally biased region" description="Polar residues" evidence="3">
    <location>
        <begin position="645"/>
        <end position="655"/>
    </location>
</feature>
<organism evidence="4 5">
    <name type="scientific">Hortaea werneckii</name>
    <name type="common">Black yeast</name>
    <name type="synonym">Cladosporium werneckii</name>
    <dbReference type="NCBI Taxonomy" id="91943"/>
    <lineage>
        <taxon>Eukaryota</taxon>
        <taxon>Fungi</taxon>
        <taxon>Dikarya</taxon>
        <taxon>Ascomycota</taxon>
        <taxon>Pezizomycotina</taxon>
        <taxon>Dothideomycetes</taxon>
        <taxon>Dothideomycetidae</taxon>
        <taxon>Mycosphaerellales</taxon>
        <taxon>Teratosphaeriaceae</taxon>
        <taxon>Hortaea</taxon>
    </lineage>
</organism>
<dbReference type="OrthoDB" id="7451790at2759"/>
<feature type="compositionally biased region" description="Polar residues" evidence="3">
    <location>
        <begin position="1147"/>
        <end position="1180"/>
    </location>
</feature>
<evidence type="ECO:0000313" key="5">
    <source>
        <dbReference type="Proteomes" id="UP000269276"/>
    </source>
</evidence>
<feature type="region of interest" description="Disordered" evidence="3">
    <location>
        <begin position="736"/>
        <end position="782"/>
    </location>
</feature>
<evidence type="ECO:0008006" key="6">
    <source>
        <dbReference type="Google" id="ProtNLM"/>
    </source>
</evidence>
<accession>A0A3M7E986</accession>
<feature type="region of interest" description="Disordered" evidence="3">
    <location>
        <begin position="880"/>
        <end position="942"/>
    </location>
</feature>
<feature type="compositionally biased region" description="Low complexity" evidence="3">
    <location>
        <begin position="1025"/>
        <end position="1036"/>
    </location>
</feature>
<feature type="region of interest" description="Disordered" evidence="3">
    <location>
        <begin position="1973"/>
        <end position="2000"/>
    </location>
</feature>
<dbReference type="InterPro" id="IPR052574">
    <property type="entry name" value="CDIRP"/>
</dbReference>
<dbReference type="PROSITE" id="PS51450">
    <property type="entry name" value="LRR"/>
    <property type="match status" value="5"/>
</dbReference>
<evidence type="ECO:0000256" key="1">
    <source>
        <dbReference type="ARBA" id="ARBA00022614"/>
    </source>
</evidence>
<name>A0A3M7E986_HORWE</name>
<feature type="compositionally biased region" description="Basic and acidic residues" evidence="3">
    <location>
        <begin position="275"/>
        <end position="286"/>
    </location>
</feature>
<feature type="region of interest" description="Disordered" evidence="3">
    <location>
        <begin position="550"/>
        <end position="584"/>
    </location>
</feature>
<dbReference type="InterPro" id="IPR001611">
    <property type="entry name" value="Leu-rich_rpt"/>
</dbReference>
<feature type="compositionally biased region" description="Polar residues" evidence="3">
    <location>
        <begin position="1006"/>
        <end position="1024"/>
    </location>
</feature>
<dbReference type="GO" id="GO:0061499">
    <property type="term" value="C:outer plaque of mitotic spindle pole body"/>
    <property type="evidence" value="ECO:0007669"/>
    <property type="project" value="TreeGrafter"/>
</dbReference>
<protein>
    <recommendedName>
        <fullName evidence="6">Septation initiation network scaffold protein cdc11</fullName>
    </recommendedName>
</protein>
<comment type="caution">
    <text evidence="4">The sequence shown here is derived from an EMBL/GenBank/DDBJ whole genome shotgun (WGS) entry which is preliminary data.</text>
</comment>
<feature type="compositionally biased region" description="Polar residues" evidence="3">
    <location>
        <begin position="335"/>
        <end position="353"/>
    </location>
</feature>
<feature type="compositionally biased region" description="Polar residues" evidence="3">
    <location>
        <begin position="1202"/>
        <end position="1231"/>
    </location>
</feature>
<feature type="compositionally biased region" description="Acidic residues" evidence="3">
    <location>
        <begin position="238"/>
        <end position="257"/>
    </location>
</feature>
<dbReference type="GO" id="GO:0031028">
    <property type="term" value="P:septation initiation signaling"/>
    <property type="evidence" value="ECO:0007669"/>
    <property type="project" value="TreeGrafter"/>
</dbReference>
<feature type="region of interest" description="Disordered" evidence="3">
    <location>
        <begin position="596"/>
        <end position="667"/>
    </location>
</feature>
<reference evidence="4 5" key="1">
    <citation type="journal article" date="2018" name="BMC Genomics">
        <title>Genomic evidence for intraspecific hybridization in a clonal and extremely halotolerant yeast.</title>
        <authorList>
            <person name="Gostincar C."/>
            <person name="Stajich J.E."/>
            <person name="Zupancic J."/>
            <person name="Zalar P."/>
            <person name="Gunde-Cimerman N."/>
        </authorList>
    </citation>
    <scope>NUCLEOTIDE SEQUENCE [LARGE SCALE GENOMIC DNA]</scope>
    <source>
        <strain evidence="4 5">EXF-2682</strain>
    </source>
</reference>
<dbReference type="GO" id="GO:1902412">
    <property type="term" value="P:regulation of mitotic cytokinesis"/>
    <property type="evidence" value="ECO:0007669"/>
    <property type="project" value="TreeGrafter"/>
</dbReference>
<sequence length="2000" mass="220577">MTSASVAPWLEGLGDTWEIPAPTAAPQQISSASHDASSLRSNSSTKLQRQTTVNSNPSTLGAASNATTQIKRSPLAPLSNSNANTMHRLTQSQRQKYTRSISDTSNNSMLQCGTVQQRPKSASPTKQETLEWKRRLLNGSVGYGDQTELFGATGLENIFAPTKSKSTEHDVSKRRSRMQSLLQRHNSDAPMPSSPPPWPSEFRDFSEENVSHDHLEPVGEEQEDEACEGGEDARDEDRSGDEEEEEEQEDVDGPEDDGSFRSNPFDLHFTSDGNEDQHGGYSHDETDGQIEDSGLQQGYEDDSNSYDTDPFAPHRTADRHQSQRKPSEQGGEVNGQATIPNRAISGQTDATRFSQEEFSPVFISKQTMQNGKIDYAALDSNLMKQYNSMKVRLQKPSGEQERDAELDQSEELPQGDGPLPTAADLSLSENLPTGTPPPQSFGLNTQLRREGYSRQGSHQHRPLTPSPAKNELSPGPDDSALLSPFRAQARPLPSRPDSPVAPSTPLRPQTPDPPKSRSSGSPLKLFGPHDTFTNKRLLRRMSQLDPEGIPVIEESEQGSVREPSQARRVFSEASQNSFGSGELDKHAFNAEITITSASDSDKVDQSQGSPGSEVPVPGGKDPLNFKLEVTPDVESSFKLKRKLSRQSAARSSKNSTLEHPKAKDTSVYITAQDASQEASELNAYFERANRLENFDGGKRPPTSPFKNPTPKRRRTLHTSELEEGLAEVNQSYHSQIEATGSGKRSNNRSNGAEKRANTSIPTNRGMLRPRNPTPSQRRRSQLEAEIREAAEDFAQQEPERLEALHEQIESSMAGSEGALTLEMQAQAVAKEIANFTLRVHKPSGEHSPSGLQGARQPSLTTQDFWDEANFVMQLIRQRANRPHSGLSSVEESDAEGVSMGNGRQDDSMLSGSSNALRVSRPPSREGGHSGWRSGKTSQNTDAQVIDHLKRYEERDETEFIADSTLDMDAVEDSAHENVITSDEPHNIRVTGPSPLLEDEASDESRPVSQRSQGSTFLTQQSAGMSTGRTFGSTTSTRKSDNVGTLAPDAVAHLIGGQVGGMVFDREKQQWVRARLPHKKTKTGFLEPPSQLTASDDDPLREISDLRVDERVEMRRLSGQADEPSAVAAAVNNSVPLQHRQDVASQEIDANSRNSSTETVLTSRPAGQQSEAGSHASTTETAIPRPVTRDSSHMQSRIHHMHSSSVPSTKYTAFGSSQQQQEQPATRTTSWNTDELSRLSALGKARQQPLAYAAAQATLALRGARNSVAEEPEPDNTAHGATEVTLPTIQSQYACDQASGLPKSPSPMPPQPAVQNVKVASPVPEEAHLNEEDDEVHPIESLKQGRTPSKPAFAPFPATERPGSMQSSLRRQMFANRFPADAEHSEISFHAPLPGQRMMSLSLSVSKPLAGRHQSQMAPLQSSPTKPEAYETFLMSELNDFTISEEDEQRPSEQALAKRLARYEVETVNDRHALIRKDLVKTLTDVNSEEPYWEHIKRLDLHDHKLVSLHGLDEFHPRVQDLDVSGNPITHMEGAPSTIRKLMARSCELSSLTNWGHLMNLQYLDISGNQLSDLHGMSNLIHLREIRADDNQISSLEGILELDGLLKVRMRRNKIQQVNFEGCQLQQLTDLDLCGNEITRVTHLPALTALRSLKLDCNPLGDKLSMSQSMPLLRELSLKSCGLRHLDVFGVSKLRKLEVDDNCLSDVESISNCRNLELLSMRRQSLPEGDCISVLDRPLEARTVRLSGNNIPSLELSCNFLNIQHLELASAGLHDLPDDFGLRLPNLLTLNLNFNSLRDLRPLLNIHKLQTLRLAGNRLSRLRKTIAVLGKLQHITSLDLRDTPLTQSFYPPLTPTNIHQSLVLKTQPPTTTITDEDVQSETFEQAQYTLPLCTATTNNNSADSAGKKKDDQHQTRLDEETKLRRRVYELLIGHSCPYAREVDGLCFDRAQAGRRKDGTWERLVQLGIVRKADRTADADAGVGTGKAAGEEEELPEPTAEV</sequence>
<dbReference type="SMART" id="SM00369">
    <property type="entry name" value="LRR_TYP"/>
    <property type="match status" value="6"/>
</dbReference>
<evidence type="ECO:0000313" key="4">
    <source>
        <dbReference type="EMBL" id="RMY72624.1"/>
    </source>
</evidence>
<dbReference type="EMBL" id="QWIP01000115">
    <property type="protein sequence ID" value="RMY72624.1"/>
    <property type="molecule type" value="Genomic_DNA"/>
</dbReference>
<feature type="region of interest" description="Disordered" evidence="3">
    <location>
        <begin position="1144"/>
        <end position="1231"/>
    </location>
</feature>
<feature type="region of interest" description="Disordered" evidence="3">
    <location>
        <begin position="161"/>
        <end position="353"/>
    </location>
</feature>
<keyword evidence="2" id="KW-0677">Repeat</keyword>
<feature type="compositionally biased region" description="Low complexity" evidence="3">
    <location>
        <begin position="30"/>
        <end position="44"/>
    </location>
</feature>
<dbReference type="Gene3D" id="3.80.10.10">
    <property type="entry name" value="Ribonuclease Inhibitor"/>
    <property type="match status" value="2"/>
</dbReference>
<feature type="compositionally biased region" description="Basic and acidic residues" evidence="3">
    <location>
        <begin position="201"/>
        <end position="217"/>
    </location>
</feature>
<keyword evidence="1" id="KW-0433">Leucine-rich repeat</keyword>
<feature type="compositionally biased region" description="Polar residues" evidence="3">
    <location>
        <begin position="907"/>
        <end position="916"/>
    </location>
</feature>
<dbReference type="Proteomes" id="UP000269276">
    <property type="component" value="Unassembled WGS sequence"/>
</dbReference>
<feature type="compositionally biased region" description="Polar residues" evidence="3">
    <location>
        <begin position="736"/>
        <end position="750"/>
    </location>
</feature>
<dbReference type="VEuPathDB" id="FungiDB:BTJ68_02092"/>
<feature type="region of interest" description="Disordered" evidence="3">
    <location>
        <begin position="389"/>
        <end position="534"/>
    </location>
</feature>
<dbReference type="SUPFAM" id="SSF52058">
    <property type="entry name" value="L domain-like"/>
    <property type="match status" value="1"/>
</dbReference>
<gene>
    <name evidence="4" type="ORF">D0863_04400</name>
</gene>
<feature type="region of interest" description="Disordered" evidence="3">
    <location>
        <begin position="1081"/>
        <end position="1101"/>
    </location>
</feature>
<evidence type="ECO:0000256" key="3">
    <source>
        <dbReference type="SAM" id="MobiDB-lite"/>
    </source>
</evidence>
<dbReference type="PANTHER" id="PTHR47566">
    <property type="match status" value="1"/>
</dbReference>
<feature type="region of interest" description="Disordered" evidence="3">
    <location>
        <begin position="691"/>
        <end position="716"/>
    </location>
</feature>
<feature type="compositionally biased region" description="Acidic residues" evidence="3">
    <location>
        <begin position="218"/>
        <end position="230"/>
    </location>
</feature>
<dbReference type="InterPro" id="IPR032675">
    <property type="entry name" value="LRR_dom_sf"/>
</dbReference>
<feature type="compositionally biased region" description="Low complexity" evidence="3">
    <location>
        <begin position="608"/>
        <end position="619"/>
    </location>
</feature>
<dbReference type="GO" id="GO:0035591">
    <property type="term" value="F:signaling adaptor activity"/>
    <property type="evidence" value="ECO:0007669"/>
    <property type="project" value="TreeGrafter"/>
</dbReference>
<evidence type="ECO:0000256" key="2">
    <source>
        <dbReference type="ARBA" id="ARBA00022737"/>
    </source>
</evidence>